<dbReference type="EMBL" id="AMPO01000012">
    <property type="protein sequence ID" value="EKF84865.1"/>
    <property type="molecule type" value="Genomic_DNA"/>
</dbReference>
<protein>
    <recommendedName>
        <fullName evidence="9">Protein-L-isoaspartate O-methyltransferase</fullName>
        <ecNumber evidence="9">2.1.1.77</ecNumber>
    </recommendedName>
    <alternativeName>
        <fullName evidence="9">L-isoaspartyl protein carboxyl methyltransferase</fullName>
    </alternativeName>
    <alternativeName>
        <fullName evidence="9">Protein L-isoaspartyl methyltransferase</fullName>
    </alternativeName>
    <alternativeName>
        <fullName evidence="9">Protein-beta-aspartate methyltransferase</fullName>
        <shortName evidence="9">PIMT</shortName>
    </alternativeName>
</protein>
<dbReference type="InterPro" id="IPR029063">
    <property type="entry name" value="SAM-dependent_MTases_sf"/>
</dbReference>
<comment type="similarity">
    <text evidence="2 9">Belongs to the methyltransferase superfamily. L-isoaspartyl/D-aspartyl protein methyltransferase family.</text>
</comment>
<feature type="active site" evidence="9">
    <location>
        <position position="68"/>
    </location>
</feature>
<keyword evidence="3 9" id="KW-0963">Cytoplasm</keyword>
<evidence type="ECO:0000256" key="5">
    <source>
        <dbReference type="ARBA" id="ARBA00022679"/>
    </source>
</evidence>
<comment type="function">
    <text evidence="7 9">Catalyzes the methyl esterification of L-isoaspartyl residues in peptides and proteins that result from spontaneous decomposition of normal L-aspartyl and L-asparaginyl residues. It plays a role in the repair and/or degradation of damaged proteins.</text>
</comment>
<dbReference type="EC" id="2.1.1.77" evidence="9"/>
<dbReference type="CDD" id="cd02440">
    <property type="entry name" value="AdoMet_MTases"/>
    <property type="match status" value="1"/>
</dbReference>
<comment type="subcellular location">
    <subcellularLocation>
        <location evidence="1 9">Cytoplasm</location>
    </subcellularLocation>
</comment>
<dbReference type="PANTHER" id="PTHR11579:SF0">
    <property type="entry name" value="PROTEIN-L-ISOASPARTATE(D-ASPARTATE) O-METHYLTRANSFERASE"/>
    <property type="match status" value="1"/>
</dbReference>
<dbReference type="PATRIC" id="fig|1204725.3.peg.2357"/>
<dbReference type="NCBIfam" id="NF001453">
    <property type="entry name" value="PRK00312.1"/>
    <property type="match status" value="1"/>
</dbReference>
<dbReference type="Proteomes" id="UP000007360">
    <property type="component" value="Unassembled WGS sequence"/>
</dbReference>
<keyword evidence="4 9" id="KW-0489">Methyltransferase</keyword>
<evidence type="ECO:0000256" key="1">
    <source>
        <dbReference type="ARBA" id="ARBA00004496"/>
    </source>
</evidence>
<dbReference type="GO" id="GO:0005737">
    <property type="term" value="C:cytoplasm"/>
    <property type="evidence" value="ECO:0007669"/>
    <property type="project" value="UniProtKB-SubCell"/>
</dbReference>
<evidence type="ECO:0000313" key="10">
    <source>
        <dbReference type="EMBL" id="EKF84865.1"/>
    </source>
</evidence>
<dbReference type="FunFam" id="3.40.50.150:FF:000010">
    <property type="entry name" value="Protein-L-isoaspartate O-methyltransferase"/>
    <property type="match status" value="1"/>
</dbReference>
<dbReference type="HAMAP" id="MF_00090">
    <property type="entry name" value="PIMT"/>
    <property type="match status" value="1"/>
</dbReference>
<comment type="catalytic activity">
    <reaction evidence="8 9">
        <text>[protein]-L-isoaspartate + S-adenosyl-L-methionine = [protein]-L-isoaspartate alpha-methyl ester + S-adenosyl-L-homocysteine</text>
        <dbReference type="Rhea" id="RHEA:12705"/>
        <dbReference type="Rhea" id="RHEA-COMP:12143"/>
        <dbReference type="Rhea" id="RHEA-COMP:12144"/>
        <dbReference type="ChEBI" id="CHEBI:57856"/>
        <dbReference type="ChEBI" id="CHEBI:59789"/>
        <dbReference type="ChEBI" id="CHEBI:90596"/>
        <dbReference type="ChEBI" id="CHEBI:90598"/>
        <dbReference type="EC" id="2.1.1.77"/>
    </reaction>
</comment>
<evidence type="ECO:0000256" key="3">
    <source>
        <dbReference type="ARBA" id="ARBA00022490"/>
    </source>
</evidence>
<accession>K2RQ68</accession>
<keyword evidence="6 9" id="KW-0949">S-adenosyl-L-methionine</keyword>
<evidence type="ECO:0000313" key="11">
    <source>
        <dbReference type="Proteomes" id="UP000007360"/>
    </source>
</evidence>
<reference evidence="10 11" key="1">
    <citation type="journal article" date="2012" name="J. Bacteriol.">
        <title>Draft genome sequence of Methanobacterium formicicum DSM 3637, an archaebacterium isolated from the methane producer amoeba Pelomyxa palustris.</title>
        <authorList>
            <person name="Gutierrez G."/>
        </authorList>
    </citation>
    <scope>NUCLEOTIDE SEQUENCE [LARGE SCALE GENOMIC DNA]</scope>
    <source>
        <strain evidence="11">DSM 3637 / PP1</strain>
    </source>
</reference>
<evidence type="ECO:0000256" key="8">
    <source>
        <dbReference type="ARBA" id="ARBA00029295"/>
    </source>
</evidence>
<dbReference type="AlphaFoldDB" id="K2RQ68"/>
<dbReference type="Gene3D" id="3.40.50.150">
    <property type="entry name" value="Vaccinia Virus protein VP39"/>
    <property type="match status" value="1"/>
</dbReference>
<name>K2RQ68_METFP</name>
<dbReference type="GO" id="GO:0004719">
    <property type="term" value="F:protein-L-isoaspartate (D-aspartate) O-methyltransferase activity"/>
    <property type="evidence" value="ECO:0007669"/>
    <property type="project" value="UniProtKB-UniRule"/>
</dbReference>
<evidence type="ECO:0000256" key="7">
    <source>
        <dbReference type="ARBA" id="ARBA00025330"/>
    </source>
</evidence>
<dbReference type="Pfam" id="PF01135">
    <property type="entry name" value="PCMT"/>
    <property type="match status" value="1"/>
</dbReference>
<dbReference type="NCBIfam" id="TIGR00080">
    <property type="entry name" value="pimt"/>
    <property type="match status" value="1"/>
</dbReference>
<keyword evidence="5 9" id="KW-0808">Transferase</keyword>
<dbReference type="GO" id="GO:0030091">
    <property type="term" value="P:protein repair"/>
    <property type="evidence" value="ECO:0007669"/>
    <property type="project" value="UniProtKB-UniRule"/>
</dbReference>
<dbReference type="PANTHER" id="PTHR11579">
    <property type="entry name" value="PROTEIN-L-ISOASPARTATE O-METHYLTRANSFERASE"/>
    <property type="match status" value="1"/>
</dbReference>
<sequence>MDFENLSGFMKDEREKLVERLFSQGYIRTQKVKEAMLKVPREEFMPLENHSHAYLDRPFPIGKGQTISAPHMVAIIAEKLELEEGMNILEIGTGWGYNAAVVGEIVGKKGHVFTIERITSLAEKARENLEKTGYSNVVTVIEGDGTTGYPDKAPYHRIYATASAPKIPEPLKKQLKIGGKLIIPMGSDYFQELVSILRISDDKYQTQNLGGVIFVPMIGQHGWPEED</sequence>
<organism evidence="10 11">
    <name type="scientific">Methanobacterium formicicum (strain DSM 3637 / PP1)</name>
    <dbReference type="NCBI Taxonomy" id="1204725"/>
    <lineage>
        <taxon>Archaea</taxon>
        <taxon>Methanobacteriati</taxon>
        <taxon>Methanobacteriota</taxon>
        <taxon>Methanomada group</taxon>
        <taxon>Methanobacteria</taxon>
        <taxon>Methanobacteriales</taxon>
        <taxon>Methanobacteriaceae</taxon>
        <taxon>Methanobacterium</taxon>
    </lineage>
</organism>
<dbReference type="SUPFAM" id="SSF53335">
    <property type="entry name" value="S-adenosyl-L-methionine-dependent methyltransferases"/>
    <property type="match status" value="1"/>
</dbReference>
<comment type="caution">
    <text evidence="10">The sequence shown here is derived from an EMBL/GenBank/DDBJ whole genome shotgun (WGS) entry which is preliminary data.</text>
</comment>
<evidence type="ECO:0000256" key="2">
    <source>
        <dbReference type="ARBA" id="ARBA00005369"/>
    </source>
</evidence>
<evidence type="ECO:0000256" key="9">
    <source>
        <dbReference type="HAMAP-Rule" id="MF_00090"/>
    </source>
</evidence>
<keyword evidence="11" id="KW-1185">Reference proteome</keyword>
<proteinExistence type="inferred from homology"/>
<evidence type="ECO:0000256" key="6">
    <source>
        <dbReference type="ARBA" id="ARBA00022691"/>
    </source>
</evidence>
<gene>
    <name evidence="9" type="primary">pcm</name>
    <name evidence="10" type="ORF">A994_11742</name>
</gene>
<evidence type="ECO:0000256" key="4">
    <source>
        <dbReference type="ARBA" id="ARBA00022603"/>
    </source>
</evidence>
<dbReference type="InterPro" id="IPR000682">
    <property type="entry name" value="PCMT"/>
</dbReference>
<dbReference type="NCBIfam" id="NF010549">
    <property type="entry name" value="PRK13942.1"/>
    <property type="match status" value="1"/>
</dbReference>
<dbReference type="PROSITE" id="PS01279">
    <property type="entry name" value="PCMT"/>
    <property type="match status" value="1"/>
</dbReference>
<dbReference type="GO" id="GO:0032259">
    <property type="term" value="P:methylation"/>
    <property type="evidence" value="ECO:0007669"/>
    <property type="project" value="UniProtKB-KW"/>
</dbReference>